<proteinExistence type="predicted"/>
<dbReference type="AlphaFoldDB" id="A0A660SHU8"/>
<dbReference type="Gene3D" id="3.30.930.10">
    <property type="entry name" value="Bira Bifunctional Protein, Domain 2"/>
    <property type="match status" value="1"/>
</dbReference>
<dbReference type="SUPFAM" id="SSF50037">
    <property type="entry name" value="C-terminal domain of transcriptional repressors"/>
    <property type="match status" value="1"/>
</dbReference>
<evidence type="ECO:0000256" key="3">
    <source>
        <dbReference type="ARBA" id="ARBA00022840"/>
    </source>
</evidence>
<dbReference type="Pfam" id="PF03099">
    <property type="entry name" value="BPL_LplA_LipB"/>
    <property type="match status" value="1"/>
</dbReference>
<dbReference type="Proteomes" id="UP000268469">
    <property type="component" value="Unassembled WGS sequence"/>
</dbReference>
<keyword evidence="2" id="KW-0547">Nucleotide-binding</keyword>
<evidence type="ECO:0000259" key="6">
    <source>
        <dbReference type="PROSITE" id="PS51733"/>
    </source>
</evidence>
<dbReference type="PROSITE" id="PS51733">
    <property type="entry name" value="BPL_LPL_CATALYTIC"/>
    <property type="match status" value="1"/>
</dbReference>
<gene>
    <name evidence="7" type="ORF">DRP53_05360</name>
</gene>
<dbReference type="NCBIfam" id="TIGR00121">
    <property type="entry name" value="birA_ligase"/>
    <property type="match status" value="1"/>
</dbReference>
<dbReference type="EC" id="6.3.4.15" evidence="5"/>
<evidence type="ECO:0000256" key="2">
    <source>
        <dbReference type="ARBA" id="ARBA00022741"/>
    </source>
</evidence>
<keyword evidence="3" id="KW-0067">ATP-binding</keyword>
<keyword evidence="1 7" id="KW-0436">Ligase</keyword>
<protein>
    <recommendedName>
        <fullName evidence="5">biotin--[biotin carboxyl-carrier protein] ligase</fullName>
        <ecNumber evidence="5">6.3.4.15</ecNumber>
    </recommendedName>
</protein>
<dbReference type="InterPro" id="IPR004143">
    <property type="entry name" value="BPL_LPL_catalytic"/>
</dbReference>
<dbReference type="PANTHER" id="PTHR12835">
    <property type="entry name" value="BIOTIN PROTEIN LIGASE"/>
    <property type="match status" value="1"/>
</dbReference>
<sequence length="236" mass="26821">MRIERILEYNAIESTQKVARSIDRTQPTAVIARIQTGGRGRAGRRWFSPEGGLWITFMIPYEKKQRLAHYVTMLGSLAVLRAIEPLGVTGQLRWPNDVMINHRKVAGILGEYHRGAIICGIGINVNIYHFPSWVGSATSLALELDQKIEISGLREDLIRNFEYAFEQFEEGQGRVIVKLLRPYFTASGDLVTIDYGRSRIIGTVQDIDEEGALILRTETDKLIKVFSGEMRRVRWS</sequence>
<dbReference type="InterPro" id="IPR045864">
    <property type="entry name" value="aa-tRNA-synth_II/BPL/LPL"/>
</dbReference>
<dbReference type="EMBL" id="QNBE01000042">
    <property type="protein sequence ID" value="RKX70348.1"/>
    <property type="molecule type" value="Genomic_DNA"/>
</dbReference>
<evidence type="ECO:0000313" key="8">
    <source>
        <dbReference type="Proteomes" id="UP000268469"/>
    </source>
</evidence>
<dbReference type="Pfam" id="PF02237">
    <property type="entry name" value="BPL_C"/>
    <property type="match status" value="1"/>
</dbReference>
<evidence type="ECO:0000313" key="7">
    <source>
        <dbReference type="EMBL" id="RKX70348.1"/>
    </source>
</evidence>
<evidence type="ECO:0000256" key="1">
    <source>
        <dbReference type="ARBA" id="ARBA00022598"/>
    </source>
</evidence>
<evidence type="ECO:0000256" key="4">
    <source>
        <dbReference type="ARBA" id="ARBA00023267"/>
    </source>
</evidence>
<dbReference type="GO" id="GO:0005737">
    <property type="term" value="C:cytoplasm"/>
    <property type="evidence" value="ECO:0007669"/>
    <property type="project" value="TreeGrafter"/>
</dbReference>
<reference evidence="7 8" key="1">
    <citation type="submission" date="2018-06" db="EMBL/GenBank/DDBJ databases">
        <title>Extensive metabolic versatility and redundancy in microbially diverse, dynamic hydrothermal sediments.</title>
        <authorList>
            <person name="Dombrowski N."/>
            <person name="Teske A."/>
            <person name="Baker B.J."/>
        </authorList>
    </citation>
    <scope>NUCLEOTIDE SEQUENCE [LARGE SCALE GENOMIC DNA]</scope>
    <source>
        <strain evidence="7">B36_G15</strain>
    </source>
</reference>
<feature type="domain" description="BPL/LPL catalytic" evidence="6">
    <location>
        <begin position="1"/>
        <end position="169"/>
    </location>
</feature>
<dbReference type="InterPro" id="IPR008988">
    <property type="entry name" value="Transcriptional_repressor_C"/>
</dbReference>
<dbReference type="GO" id="GO:0005524">
    <property type="term" value="F:ATP binding"/>
    <property type="evidence" value="ECO:0007669"/>
    <property type="project" value="UniProtKB-KW"/>
</dbReference>
<dbReference type="SUPFAM" id="SSF55681">
    <property type="entry name" value="Class II aaRS and biotin synthetases"/>
    <property type="match status" value="1"/>
</dbReference>
<dbReference type="Gene3D" id="2.30.30.100">
    <property type="match status" value="1"/>
</dbReference>
<evidence type="ECO:0000256" key="5">
    <source>
        <dbReference type="ARBA" id="ARBA00024227"/>
    </source>
</evidence>
<organism evidence="7 8">
    <name type="scientific">candidate division WOR-3 bacterium</name>
    <dbReference type="NCBI Taxonomy" id="2052148"/>
    <lineage>
        <taxon>Bacteria</taxon>
        <taxon>Bacteria division WOR-3</taxon>
    </lineage>
</organism>
<comment type="caution">
    <text evidence="7">The sequence shown here is derived from an EMBL/GenBank/DDBJ whole genome shotgun (WGS) entry which is preliminary data.</text>
</comment>
<dbReference type="PANTHER" id="PTHR12835:SF5">
    <property type="entry name" value="BIOTIN--PROTEIN LIGASE"/>
    <property type="match status" value="1"/>
</dbReference>
<dbReference type="InterPro" id="IPR004408">
    <property type="entry name" value="Biotin_CoA_COase_ligase"/>
</dbReference>
<dbReference type="GO" id="GO:0004077">
    <property type="term" value="F:biotin--[biotin carboxyl-carrier protein] ligase activity"/>
    <property type="evidence" value="ECO:0007669"/>
    <property type="project" value="UniProtKB-EC"/>
</dbReference>
<dbReference type="InterPro" id="IPR003142">
    <property type="entry name" value="BPL_C"/>
</dbReference>
<keyword evidence="4" id="KW-0092">Biotin</keyword>
<accession>A0A660SHU8</accession>
<name>A0A660SHU8_UNCW3</name>